<comment type="caution">
    <text evidence="2">The sequence shown here is derived from an EMBL/GenBank/DDBJ whole genome shotgun (WGS) entry which is preliminary data.</text>
</comment>
<gene>
    <name evidence="2" type="ORF">ACJMK2_020653</name>
</gene>
<evidence type="ECO:0000313" key="2">
    <source>
        <dbReference type="EMBL" id="KAL3842663.1"/>
    </source>
</evidence>
<reference evidence="2 3" key="1">
    <citation type="submission" date="2024-11" db="EMBL/GenBank/DDBJ databases">
        <title>Chromosome-level genome assembly of the freshwater bivalve Anodonta woodiana.</title>
        <authorList>
            <person name="Chen X."/>
        </authorList>
    </citation>
    <scope>NUCLEOTIDE SEQUENCE [LARGE SCALE GENOMIC DNA]</scope>
    <source>
        <strain evidence="2">MN2024</strain>
        <tissue evidence="2">Gills</tissue>
    </source>
</reference>
<accession>A0ABD3U224</accession>
<dbReference type="Proteomes" id="UP001634394">
    <property type="component" value="Unassembled WGS sequence"/>
</dbReference>
<proteinExistence type="predicted"/>
<feature type="compositionally biased region" description="Pro residues" evidence="1">
    <location>
        <begin position="38"/>
        <end position="48"/>
    </location>
</feature>
<evidence type="ECO:0000256" key="1">
    <source>
        <dbReference type="SAM" id="MobiDB-lite"/>
    </source>
</evidence>
<evidence type="ECO:0000313" key="3">
    <source>
        <dbReference type="Proteomes" id="UP001634394"/>
    </source>
</evidence>
<dbReference type="AlphaFoldDB" id="A0ABD3U224"/>
<keyword evidence="3" id="KW-1185">Reference proteome</keyword>
<protein>
    <submittedName>
        <fullName evidence="2">Uncharacterized protein</fullName>
    </submittedName>
</protein>
<dbReference type="EMBL" id="JBJQND010000017">
    <property type="protein sequence ID" value="KAL3842663.1"/>
    <property type="molecule type" value="Genomic_DNA"/>
</dbReference>
<feature type="region of interest" description="Disordered" evidence="1">
    <location>
        <begin position="30"/>
        <end position="53"/>
    </location>
</feature>
<organism evidence="2 3">
    <name type="scientific">Sinanodonta woodiana</name>
    <name type="common">Chinese pond mussel</name>
    <name type="synonym">Anodonta woodiana</name>
    <dbReference type="NCBI Taxonomy" id="1069815"/>
    <lineage>
        <taxon>Eukaryota</taxon>
        <taxon>Metazoa</taxon>
        <taxon>Spiralia</taxon>
        <taxon>Lophotrochozoa</taxon>
        <taxon>Mollusca</taxon>
        <taxon>Bivalvia</taxon>
        <taxon>Autobranchia</taxon>
        <taxon>Heteroconchia</taxon>
        <taxon>Palaeoheterodonta</taxon>
        <taxon>Unionida</taxon>
        <taxon>Unionoidea</taxon>
        <taxon>Unionidae</taxon>
        <taxon>Unioninae</taxon>
        <taxon>Sinanodonta</taxon>
    </lineage>
</organism>
<sequence>MFMRGRSELEDAWNEENGFTSFLPTMTIGSAFRTPSHGPTPPLPPPPTNEIHHSFYVDETTDSDSIDPPQSPIQPHFKTFPCISRRVCPNYIANEFSIDNDMEPLYHTQDYHLGNTDRLCQSGLTDAWCRQRSQHTDDYRHYSLGKITDRHYSLGKITDGHYSLGKITDAQSLTSEENINDNNRIIINEILENAEAIQVTHETTSTENVYQELVSEKEDDTMPKNPNPCLDGDNACYIDMTAKPTFPDEEVNVHMKITLNRSAAVEICRKATLRGISCTSELMYGHVINTPPKFSVDEGVAEDNYAHIDTCYPVYIEITE</sequence>
<name>A0ABD3U224_SINWO</name>